<dbReference type="Pfam" id="PF00196">
    <property type="entry name" value="GerE"/>
    <property type="match status" value="1"/>
</dbReference>
<evidence type="ECO:0000313" key="6">
    <source>
        <dbReference type="EMBL" id="GGB87952.1"/>
    </source>
</evidence>
<keyword evidence="2 6" id="KW-0238">DNA-binding</keyword>
<accession>A0A8H9FXJ1</accession>
<dbReference type="SUPFAM" id="SSF52172">
    <property type="entry name" value="CheY-like"/>
    <property type="match status" value="1"/>
</dbReference>
<keyword evidence="1" id="KW-0805">Transcription regulation</keyword>
<gene>
    <name evidence="6" type="ORF">GCM10011314_29710</name>
</gene>
<dbReference type="InterPro" id="IPR011006">
    <property type="entry name" value="CheY-like_superfamily"/>
</dbReference>
<dbReference type="InterPro" id="IPR016032">
    <property type="entry name" value="Sig_transdc_resp-reg_C-effctor"/>
</dbReference>
<dbReference type="PANTHER" id="PTHR44688">
    <property type="entry name" value="DNA-BINDING TRANSCRIPTIONAL ACTIVATOR DEVR_DOSR"/>
    <property type="match status" value="1"/>
</dbReference>
<dbReference type="InterPro" id="IPR000792">
    <property type="entry name" value="Tscrpt_reg_LuxR_C"/>
</dbReference>
<dbReference type="SUPFAM" id="SSF46894">
    <property type="entry name" value="C-terminal effector domain of the bipartite response regulators"/>
    <property type="match status" value="1"/>
</dbReference>
<evidence type="ECO:0000313" key="7">
    <source>
        <dbReference type="Proteomes" id="UP000628079"/>
    </source>
</evidence>
<evidence type="ECO:0000256" key="1">
    <source>
        <dbReference type="ARBA" id="ARBA00023015"/>
    </source>
</evidence>
<keyword evidence="3" id="KW-0804">Transcription</keyword>
<dbReference type="CDD" id="cd06170">
    <property type="entry name" value="LuxR_C_like"/>
    <property type="match status" value="1"/>
</dbReference>
<dbReference type="GO" id="GO:0006355">
    <property type="term" value="P:regulation of DNA-templated transcription"/>
    <property type="evidence" value="ECO:0007669"/>
    <property type="project" value="InterPro"/>
</dbReference>
<dbReference type="GO" id="GO:0003677">
    <property type="term" value="F:DNA binding"/>
    <property type="evidence" value="ECO:0007669"/>
    <property type="project" value="UniProtKB-KW"/>
</dbReference>
<comment type="caution">
    <text evidence="6">The sequence shown here is derived from an EMBL/GenBank/DDBJ whole genome shotgun (WGS) entry which is preliminary data.</text>
</comment>
<dbReference type="PROSITE" id="PS50043">
    <property type="entry name" value="HTH_LUXR_2"/>
    <property type="match status" value="1"/>
</dbReference>
<protein>
    <submittedName>
        <fullName evidence="6">DNA-binding response regulator</fullName>
    </submittedName>
</protein>
<dbReference type="PRINTS" id="PR00038">
    <property type="entry name" value="HTHLUXR"/>
</dbReference>
<evidence type="ECO:0000256" key="4">
    <source>
        <dbReference type="SAM" id="MobiDB-lite"/>
    </source>
</evidence>
<proteinExistence type="predicted"/>
<dbReference type="SMART" id="SM00421">
    <property type="entry name" value="HTH_LUXR"/>
    <property type="match status" value="1"/>
</dbReference>
<evidence type="ECO:0000259" key="5">
    <source>
        <dbReference type="PROSITE" id="PS50043"/>
    </source>
</evidence>
<organism evidence="6 7">
    <name type="scientific">Knoellia flava</name>
    <dbReference type="NCBI Taxonomy" id="913969"/>
    <lineage>
        <taxon>Bacteria</taxon>
        <taxon>Bacillati</taxon>
        <taxon>Actinomycetota</taxon>
        <taxon>Actinomycetes</taxon>
        <taxon>Micrococcales</taxon>
        <taxon>Intrasporangiaceae</taxon>
        <taxon>Knoellia</taxon>
    </lineage>
</organism>
<dbReference type="PANTHER" id="PTHR44688:SF16">
    <property type="entry name" value="DNA-BINDING TRANSCRIPTIONAL ACTIVATOR DEVR_DOSR"/>
    <property type="match status" value="1"/>
</dbReference>
<evidence type="ECO:0000256" key="3">
    <source>
        <dbReference type="ARBA" id="ARBA00023163"/>
    </source>
</evidence>
<dbReference type="Gene3D" id="3.40.50.2300">
    <property type="match status" value="1"/>
</dbReference>
<reference evidence="6" key="2">
    <citation type="submission" date="2020-09" db="EMBL/GenBank/DDBJ databases">
        <authorList>
            <person name="Sun Q."/>
            <person name="Zhou Y."/>
        </authorList>
    </citation>
    <scope>NUCLEOTIDE SEQUENCE</scope>
    <source>
        <strain evidence="6">CGMCC 1.10749</strain>
    </source>
</reference>
<dbReference type="EMBL" id="BMEA01000003">
    <property type="protein sequence ID" value="GGB87952.1"/>
    <property type="molecule type" value="Genomic_DNA"/>
</dbReference>
<dbReference type="Proteomes" id="UP000628079">
    <property type="component" value="Unassembled WGS sequence"/>
</dbReference>
<reference evidence="6" key="1">
    <citation type="journal article" date="2014" name="Int. J. Syst. Evol. Microbiol.">
        <title>Complete genome sequence of Corynebacterium casei LMG S-19264T (=DSM 44701T), isolated from a smear-ripened cheese.</title>
        <authorList>
            <consortium name="US DOE Joint Genome Institute (JGI-PGF)"/>
            <person name="Walter F."/>
            <person name="Albersmeier A."/>
            <person name="Kalinowski J."/>
            <person name="Ruckert C."/>
        </authorList>
    </citation>
    <scope>NUCLEOTIDE SEQUENCE</scope>
    <source>
        <strain evidence="6">CGMCC 1.10749</strain>
    </source>
</reference>
<feature type="region of interest" description="Disordered" evidence="4">
    <location>
        <begin position="217"/>
        <end position="238"/>
    </location>
</feature>
<sequence>MTPSTRRPVTVAVVNDHELIVRGVAALLEPFADRVRVVELDTETTPKQPVDVVLYDTFARADLSQDDLDDLAGSGLIGRLVLYTWTLTEDLVAAARARGVHAALPKSLDGASLADALVRVRDGHLDLVTVSEEPVIPSGSWPGRDEGLTPREAEIVALVTSGLSNNEIADRTYLSINSVKSYIRSAYRTMGVTSRSQAVLWGIDHGMAPTRMRITLAPDGATESDDDLPDPAAATSSR</sequence>
<feature type="domain" description="HTH luxR-type" evidence="5">
    <location>
        <begin position="141"/>
        <end position="206"/>
    </location>
</feature>
<dbReference type="AlphaFoldDB" id="A0A8H9FXJ1"/>
<dbReference type="RefSeq" id="WP_084100221.1">
    <property type="nucleotide sequence ID" value="NZ_BMEA01000003.1"/>
</dbReference>
<evidence type="ECO:0000256" key="2">
    <source>
        <dbReference type="ARBA" id="ARBA00023125"/>
    </source>
</evidence>
<name>A0A8H9FXJ1_9MICO</name>